<dbReference type="InterPro" id="IPR000571">
    <property type="entry name" value="Znf_CCCH"/>
</dbReference>
<dbReference type="AlphaFoldDB" id="A0A7R8CPM6"/>
<dbReference type="FunFam" id="4.10.1000.10:FF:000002">
    <property type="entry name" value="Zinc finger protein 36, C3H1 type-like 1"/>
    <property type="match status" value="1"/>
</dbReference>
<reference evidence="7" key="1">
    <citation type="submission" date="2021-02" db="EMBL/GenBank/DDBJ databases">
        <authorList>
            <person name="Bekaert M."/>
        </authorList>
    </citation>
    <scope>NUCLEOTIDE SEQUENCE</scope>
    <source>
        <strain evidence="7">IoA-00</strain>
    </source>
</reference>
<evidence type="ECO:0000256" key="2">
    <source>
        <dbReference type="ARBA" id="ARBA00022737"/>
    </source>
</evidence>
<feature type="domain" description="C3H1-type" evidence="6">
    <location>
        <begin position="97"/>
        <end position="125"/>
    </location>
</feature>
<keyword evidence="2" id="KW-0677">Repeat</keyword>
<organism evidence="7 8">
    <name type="scientific">Lepeophtheirus salmonis</name>
    <name type="common">Salmon louse</name>
    <name type="synonym">Caligus salmonis</name>
    <dbReference type="NCBI Taxonomy" id="72036"/>
    <lineage>
        <taxon>Eukaryota</taxon>
        <taxon>Metazoa</taxon>
        <taxon>Ecdysozoa</taxon>
        <taxon>Arthropoda</taxon>
        <taxon>Crustacea</taxon>
        <taxon>Multicrustacea</taxon>
        <taxon>Hexanauplia</taxon>
        <taxon>Copepoda</taxon>
        <taxon>Siphonostomatoida</taxon>
        <taxon>Caligidae</taxon>
        <taxon>Lepeophtheirus</taxon>
    </lineage>
</organism>
<dbReference type="SUPFAM" id="SSF90229">
    <property type="entry name" value="CCCH zinc finger"/>
    <property type="match status" value="2"/>
</dbReference>
<evidence type="ECO:0000313" key="7">
    <source>
        <dbReference type="EMBL" id="CAF2885506.1"/>
    </source>
</evidence>
<keyword evidence="3" id="KW-0863">Zinc-finger</keyword>
<keyword evidence="8" id="KW-1185">Reference proteome</keyword>
<evidence type="ECO:0000256" key="3">
    <source>
        <dbReference type="ARBA" id="ARBA00022771"/>
    </source>
</evidence>
<dbReference type="GO" id="GO:0003729">
    <property type="term" value="F:mRNA binding"/>
    <property type="evidence" value="ECO:0007669"/>
    <property type="project" value="InterPro"/>
</dbReference>
<evidence type="ECO:0000259" key="6">
    <source>
        <dbReference type="PROSITE" id="PS50103"/>
    </source>
</evidence>
<dbReference type="GO" id="GO:0008270">
    <property type="term" value="F:zinc ion binding"/>
    <property type="evidence" value="ECO:0007669"/>
    <property type="project" value="UniProtKB-KW"/>
</dbReference>
<gene>
    <name evidence="7" type="ORF">LSAA_7184</name>
</gene>
<keyword evidence="4" id="KW-0862">Zinc</keyword>
<feature type="domain" description="C3H1-type" evidence="6">
    <location>
        <begin position="59"/>
        <end position="87"/>
    </location>
</feature>
<dbReference type="InterPro" id="IPR036855">
    <property type="entry name" value="Znf_CCCH_sf"/>
</dbReference>
<dbReference type="Proteomes" id="UP000675881">
    <property type="component" value="Chromosome 3"/>
</dbReference>
<name>A0A7R8CPM6_LEPSM</name>
<feature type="region of interest" description="Disordered" evidence="5">
    <location>
        <begin position="32"/>
        <end position="59"/>
    </location>
</feature>
<sequence length="133" mass="14647">MFGKVDSPSSDSSCLIGDGIIGLRNSFNNKNKLTSSSSSTCSSSSSASSSSSSKVNTSRYKTELCRPFQESGTCKYGEKCQFAHGSGEVKNITRHPKYKTDLCKTYHSIGFCPYGPRCHFIHNLNEMNKKCYK</sequence>
<dbReference type="FunFam" id="4.10.1000.10:FF:000001">
    <property type="entry name" value="zinc finger CCCH domain-containing protein 15-like"/>
    <property type="match status" value="1"/>
</dbReference>
<proteinExistence type="predicted"/>
<accession>A0A7R8CPM6</accession>
<dbReference type="Pfam" id="PF00642">
    <property type="entry name" value="zf-CCCH"/>
    <property type="match status" value="2"/>
</dbReference>
<dbReference type="SMART" id="SM00356">
    <property type="entry name" value="ZnF_C3H1"/>
    <property type="match status" value="2"/>
</dbReference>
<keyword evidence="1" id="KW-0479">Metal-binding</keyword>
<dbReference type="OrthoDB" id="410307at2759"/>
<protein>
    <submittedName>
        <fullName evidence="7">ZFP36L</fullName>
    </submittedName>
</protein>
<evidence type="ECO:0000256" key="5">
    <source>
        <dbReference type="SAM" id="MobiDB-lite"/>
    </source>
</evidence>
<dbReference type="PROSITE" id="PS50103">
    <property type="entry name" value="ZF_C3H1"/>
    <property type="match status" value="2"/>
</dbReference>
<dbReference type="EMBL" id="HG994582">
    <property type="protein sequence ID" value="CAF2885506.1"/>
    <property type="molecule type" value="Genomic_DNA"/>
</dbReference>
<evidence type="ECO:0000256" key="4">
    <source>
        <dbReference type="ARBA" id="ARBA00022833"/>
    </source>
</evidence>
<evidence type="ECO:0000313" key="8">
    <source>
        <dbReference type="Proteomes" id="UP000675881"/>
    </source>
</evidence>
<dbReference type="InterPro" id="IPR045877">
    <property type="entry name" value="ZFP36-like"/>
</dbReference>
<feature type="compositionally biased region" description="Low complexity" evidence="5">
    <location>
        <begin position="32"/>
        <end position="58"/>
    </location>
</feature>
<dbReference type="PANTHER" id="PTHR12547:SF18">
    <property type="entry name" value="PROTEIN TIS11"/>
    <property type="match status" value="1"/>
</dbReference>
<evidence type="ECO:0000256" key="1">
    <source>
        <dbReference type="ARBA" id="ARBA00022723"/>
    </source>
</evidence>
<dbReference type="PANTHER" id="PTHR12547">
    <property type="entry name" value="CCCH ZINC FINGER/TIS11-RELATED"/>
    <property type="match status" value="1"/>
</dbReference>
<dbReference type="Gene3D" id="4.10.1000.10">
    <property type="entry name" value="Zinc finger, CCCH-type"/>
    <property type="match status" value="2"/>
</dbReference>